<evidence type="ECO:0000256" key="2">
    <source>
        <dbReference type="ARBA" id="ARBA00006824"/>
    </source>
</evidence>
<evidence type="ECO:0000256" key="3">
    <source>
        <dbReference type="ARBA" id="ARBA00022692"/>
    </source>
</evidence>
<evidence type="ECO:0000256" key="6">
    <source>
        <dbReference type="RuleBase" id="RU363053"/>
    </source>
</evidence>
<comment type="subcellular location">
    <subcellularLocation>
        <location evidence="1">Membrane</location>
        <topology evidence="1">Multi-pass membrane protein</topology>
    </subcellularLocation>
</comment>
<evidence type="ECO:0000256" key="5">
    <source>
        <dbReference type="ARBA" id="ARBA00023136"/>
    </source>
</evidence>
<dbReference type="Proteomes" id="UP000627934">
    <property type="component" value="Unassembled WGS sequence"/>
</dbReference>
<gene>
    <name evidence="8" type="ORF">BFW01_g10135</name>
</gene>
<feature type="transmembrane region" description="Helical" evidence="6">
    <location>
        <begin position="177"/>
        <end position="196"/>
    </location>
</feature>
<evidence type="ECO:0000313" key="9">
    <source>
        <dbReference type="Proteomes" id="UP000627934"/>
    </source>
</evidence>
<protein>
    <submittedName>
        <fullName evidence="8">Mpv17 pmp22 protein</fullName>
    </submittedName>
</protein>
<feature type="compositionally biased region" description="Basic and acidic residues" evidence="7">
    <location>
        <begin position="80"/>
        <end position="92"/>
    </location>
</feature>
<feature type="transmembrane region" description="Helical" evidence="6">
    <location>
        <begin position="149"/>
        <end position="171"/>
    </location>
</feature>
<accession>A0A8H7IMH9</accession>
<evidence type="ECO:0000256" key="1">
    <source>
        <dbReference type="ARBA" id="ARBA00004141"/>
    </source>
</evidence>
<keyword evidence="4 6" id="KW-1133">Transmembrane helix</keyword>
<comment type="caution">
    <text evidence="8">The sequence shown here is derived from an EMBL/GenBank/DDBJ whole genome shotgun (WGS) entry which is preliminary data.</text>
</comment>
<comment type="similarity">
    <text evidence="2 6">Belongs to the peroxisomal membrane protein PXMP2/4 family.</text>
</comment>
<evidence type="ECO:0000256" key="4">
    <source>
        <dbReference type="ARBA" id="ARBA00022989"/>
    </source>
</evidence>
<proteinExistence type="inferred from homology"/>
<dbReference type="PANTHER" id="PTHR11266">
    <property type="entry name" value="PEROXISOMAL MEMBRANE PROTEIN 2, PXMP2 MPV17"/>
    <property type="match status" value="1"/>
</dbReference>
<dbReference type="GO" id="GO:0005778">
    <property type="term" value="C:peroxisomal membrane"/>
    <property type="evidence" value="ECO:0007669"/>
    <property type="project" value="TreeGrafter"/>
</dbReference>
<dbReference type="AlphaFoldDB" id="A0A8H7IMH9"/>
<keyword evidence="3 6" id="KW-0812">Transmembrane</keyword>
<name>A0A8H7IMH9_9PEZI</name>
<reference evidence="8" key="1">
    <citation type="submission" date="2016-08" db="EMBL/GenBank/DDBJ databases">
        <authorList>
            <person name="Yan J."/>
        </authorList>
    </citation>
    <scope>NUCLEOTIDE SEQUENCE</scope>
    <source>
        <strain evidence="8">CSS-01s</strain>
    </source>
</reference>
<evidence type="ECO:0000313" key="8">
    <source>
        <dbReference type="EMBL" id="KAF9628932.1"/>
    </source>
</evidence>
<dbReference type="PANTHER" id="PTHR11266:SF80">
    <property type="entry name" value="PEROXISOMAL MEMBRANE PROTEIN 2"/>
    <property type="match status" value="1"/>
</dbReference>
<sequence>MVQQTATAAALSAASNVLAQLITAQKTGQAFTIDAVPVAKFVLFTILSTPPNVLWQEFLEDVFPGEKKVQPAESSAIKKGANDEKQGKDVVKDKAQQKSAGMNWANVLWKFLLDQTVGGVVNTVLFIAGMKALNGGNAEEVKIAVKEGLWPIFLAGTKLWPLVSAISFTMIPVEKRVIFGSIAGVAWGVYLSLMAAE</sequence>
<keyword evidence="5 6" id="KW-0472">Membrane</keyword>
<organism evidence="8 9">
    <name type="scientific">Lasiodiplodia theobromae</name>
    <dbReference type="NCBI Taxonomy" id="45133"/>
    <lineage>
        <taxon>Eukaryota</taxon>
        <taxon>Fungi</taxon>
        <taxon>Dikarya</taxon>
        <taxon>Ascomycota</taxon>
        <taxon>Pezizomycotina</taxon>
        <taxon>Dothideomycetes</taxon>
        <taxon>Dothideomycetes incertae sedis</taxon>
        <taxon>Botryosphaeriales</taxon>
        <taxon>Botryosphaeriaceae</taxon>
        <taxon>Lasiodiplodia</taxon>
    </lineage>
</organism>
<dbReference type="InterPro" id="IPR007248">
    <property type="entry name" value="Mpv17_PMP22"/>
</dbReference>
<reference evidence="8" key="2">
    <citation type="journal article" date="2018" name="DNA Res.">
        <title>Comparative genome and transcriptome analyses reveal adaptations to opportunistic infections in woody plant degrading pathogens of Botryosphaeriaceae.</title>
        <authorList>
            <person name="Yan J.Y."/>
            <person name="Zhao W.S."/>
            <person name="Chen Z."/>
            <person name="Xing Q.K."/>
            <person name="Zhang W."/>
            <person name="Chethana K.W.T."/>
            <person name="Xue M.F."/>
            <person name="Xu J.P."/>
            <person name="Phillips A.J.L."/>
            <person name="Wang Y."/>
            <person name="Liu J.H."/>
            <person name="Liu M."/>
            <person name="Zhou Y."/>
            <person name="Jayawardena R.S."/>
            <person name="Manawasinghe I.S."/>
            <person name="Huang J.B."/>
            <person name="Qiao G.H."/>
            <person name="Fu C.Y."/>
            <person name="Guo F.F."/>
            <person name="Dissanayake A.J."/>
            <person name="Peng Y.L."/>
            <person name="Hyde K.D."/>
            <person name="Li X.H."/>
        </authorList>
    </citation>
    <scope>NUCLEOTIDE SEQUENCE</scope>
    <source>
        <strain evidence="8">CSS-01s</strain>
    </source>
</reference>
<dbReference type="Pfam" id="PF04117">
    <property type="entry name" value="Mpv17_PMP22"/>
    <property type="match status" value="1"/>
</dbReference>
<feature type="region of interest" description="Disordered" evidence="7">
    <location>
        <begin position="73"/>
        <end position="92"/>
    </location>
</feature>
<dbReference type="EMBL" id="MDYX01000024">
    <property type="protein sequence ID" value="KAF9628932.1"/>
    <property type="molecule type" value="Genomic_DNA"/>
</dbReference>
<evidence type="ECO:0000256" key="7">
    <source>
        <dbReference type="SAM" id="MobiDB-lite"/>
    </source>
</evidence>
<feature type="transmembrane region" description="Helical" evidence="6">
    <location>
        <begin position="107"/>
        <end position="128"/>
    </location>
</feature>